<dbReference type="PANTHER" id="PTHR11709">
    <property type="entry name" value="MULTI-COPPER OXIDASE"/>
    <property type="match status" value="1"/>
</dbReference>
<evidence type="ECO:0000256" key="1">
    <source>
        <dbReference type="ARBA" id="ARBA00022723"/>
    </source>
</evidence>
<dbReference type="InterPro" id="IPR008972">
    <property type="entry name" value="Cupredoxin"/>
</dbReference>
<dbReference type="EMBL" id="FUIG01000044">
    <property type="protein sequence ID" value="SJM33680.1"/>
    <property type="molecule type" value="Genomic_DNA"/>
</dbReference>
<dbReference type="PANTHER" id="PTHR11709:SF2">
    <property type="entry name" value="MULTICOPPER OXIDASE LPR1"/>
    <property type="match status" value="1"/>
</dbReference>
<dbReference type="CDD" id="cd13906">
    <property type="entry name" value="CuRO_3_CumA_like"/>
    <property type="match status" value="1"/>
</dbReference>
<feature type="domain" description="Plastocyanin-like" evidence="6">
    <location>
        <begin position="40"/>
        <end position="146"/>
    </location>
</feature>
<dbReference type="PROSITE" id="PS00079">
    <property type="entry name" value="MULTICOPPER_OXIDASE1"/>
    <property type="match status" value="1"/>
</dbReference>
<dbReference type="Pfam" id="PF07732">
    <property type="entry name" value="Cu-oxidase_3"/>
    <property type="match status" value="1"/>
</dbReference>
<feature type="domain" description="Plastocyanin-like" evidence="5">
    <location>
        <begin position="379"/>
        <end position="472"/>
    </location>
</feature>
<keyword evidence="8" id="KW-1185">Reference proteome</keyword>
<evidence type="ECO:0000259" key="6">
    <source>
        <dbReference type="Pfam" id="PF07732"/>
    </source>
</evidence>
<dbReference type="Pfam" id="PF00394">
    <property type="entry name" value="Cu-oxidase"/>
    <property type="match status" value="1"/>
</dbReference>
<dbReference type="CDD" id="cd13861">
    <property type="entry name" value="CuRO_1_CumA_like"/>
    <property type="match status" value="1"/>
</dbReference>
<dbReference type="PROSITE" id="PS00080">
    <property type="entry name" value="MULTICOPPER_OXIDASE2"/>
    <property type="match status" value="1"/>
</dbReference>
<dbReference type="InterPro" id="IPR011706">
    <property type="entry name" value="Cu-oxidase_C"/>
</dbReference>
<dbReference type="RefSeq" id="WP_123150369.1">
    <property type="nucleotide sequence ID" value="NZ_FUIG01000044.1"/>
</dbReference>
<feature type="region of interest" description="Disordered" evidence="3">
    <location>
        <begin position="293"/>
        <end position="315"/>
    </location>
</feature>
<organism evidence="7 8">
    <name type="scientific">Mesorhizobium delmotii</name>
    <dbReference type="NCBI Taxonomy" id="1631247"/>
    <lineage>
        <taxon>Bacteria</taxon>
        <taxon>Pseudomonadati</taxon>
        <taxon>Pseudomonadota</taxon>
        <taxon>Alphaproteobacteria</taxon>
        <taxon>Hyphomicrobiales</taxon>
        <taxon>Phyllobacteriaceae</taxon>
        <taxon>Mesorhizobium</taxon>
    </lineage>
</organism>
<dbReference type="GO" id="GO:0016491">
    <property type="term" value="F:oxidoreductase activity"/>
    <property type="evidence" value="ECO:0007669"/>
    <property type="project" value="UniProtKB-KW"/>
</dbReference>
<dbReference type="AlphaFoldDB" id="A0A2P9AR90"/>
<dbReference type="InterPro" id="IPR033138">
    <property type="entry name" value="Cu_oxidase_CS"/>
</dbReference>
<evidence type="ECO:0000259" key="4">
    <source>
        <dbReference type="Pfam" id="PF00394"/>
    </source>
</evidence>
<dbReference type="InterPro" id="IPR002355">
    <property type="entry name" value="Cu_oxidase_Cu_BS"/>
</dbReference>
<sequence length="473" mass="51515">MAGAGLVLTAPLRSGPARAAAPKELRLAAEPARAQLAGADHPPTIVWAYDGSIPGPTLRLRQGEPVRFLVENRLDQDTTVHWHGIRLPNAMDGVPGLTQPPIRPGESFLYEFTPPDAGTFWYHPHANSLEQLGRGLAGALIVEEREPAPVDRDVLWVLADWRIDEQGQIAAGFGNMMEAGMSGRVGNTVTLNGTIPADQPVRAGERIRLRLLNSSLARIMSLRFEGHDPLIIARDGQPCDPHQLEDGRLLLGPAMRVDLLLDMQGESGRRYRITDDFYQGLGYELSRFAYSDEPPLRTKTPEPIRLPPNPLPEPDLAAAERRELTLEGGMMSRMMGSGMMSGGMMQGGGMMHGMGGMSGMGQAVWSINGTSMTGDGHAGMAPLFNLARGKSHLVTIRNRTAWWHPIHLHGFSFRVLARNGAAVPHNQWADTVLLAPEDTVEIAFVADSPGDWMLHCHVTDHQTAGLMTVLRVA</sequence>
<dbReference type="GO" id="GO:0005507">
    <property type="term" value="F:copper ion binding"/>
    <property type="evidence" value="ECO:0007669"/>
    <property type="project" value="InterPro"/>
</dbReference>
<evidence type="ECO:0000313" key="8">
    <source>
        <dbReference type="Proteomes" id="UP000245698"/>
    </source>
</evidence>
<name>A0A2P9AR90_9HYPH</name>
<gene>
    <name evidence="7" type="ORF">BQ8482_360081</name>
</gene>
<evidence type="ECO:0000313" key="7">
    <source>
        <dbReference type="EMBL" id="SJM33680.1"/>
    </source>
</evidence>
<dbReference type="InterPro" id="IPR011707">
    <property type="entry name" value="Cu-oxidase-like_N"/>
</dbReference>
<dbReference type="InterPro" id="IPR045087">
    <property type="entry name" value="Cu-oxidase_fam"/>
</dbReference>
<keyword evidence="2" id="KW-0560">Oxidoreductase</keyword>
<proteinExistence type="predicted"/>
<keyword evidence="1" id="KW-0479">Metal-binding</keyword>
<accession>A0A2P9AR90</accession>
<feature type="compositionally biased region" description="Pro residues" evidence="3">
    <location>
        <begin position="304"/>
        <end position="313"/>
    </location>
</feature>
<evidence type="ECO:0000256" key="2">
    <source>
        <dbReference type="ARBA" id="ARBA00023002"/>
    </source>
</evidence>
<evidence type="ECO:0000256" key="3">
    <source>
        <dbReference type="SAM" id="MobiDB-lite"/>
    </source>
</evidence>
<dbReference type="SUPFAM" id="SSF49503">
    <property type="entry name" value="Cupredoxins"/>
    <property type="match status" value="3"/>
</dbReference>
<dbReference type="CDD" id="cd13885">
    <property type="entry name" value="CuRO_2_CumA_like"/>
    <property type="match status" value="1"/>
</dbReference>
<dbReference type="Gene3D" id="2.60.40.420">
    <property type="entry name" value="Cupredoxins - blue copper proteins"/>
    <property type="match status" value="3"/>
</dbReference>
<dbReference type="Proteomes" id="UP000245698">
    <property type="component" value="Unassembled WGS sequence"/>
</dbReference>
<evidence type="ECO:0000259" key="5">
    <source>
        <dbReference type="Pfam" id="PF07731"/>
    </source>
</evidence>
<protein>
    <submittedName>
        <fullName evidence="7">Multicopper oxidase, type 3</fullName>
    </submittedName>
</protein>
<dbReference type="InterPro" id="IPR001117">
    <property type="entry name" value="Cu-oxidase_2nd"/>
</dbReference>
<dbReference type="Pfam" id="PF07731">
    <property type="entry name" value="Cu-oxidase_2"/>
    <property type="match status" value="1"/>
</dbReference>
<dbReference type="GO" id="GO:0030288">
    <property type="term" value="C:outer membrane-bounded periplasmic space"/>
    <property type="evidence" value="ECO:0007669"/>
    <property type="project" value="TreeGrafter"/>
</dbReference>
<feature type="domain" description="Plastocyanin-like" evidence="4">
    <location>
        <begin position="154"/>
        <end position="275"/>
    </location>
</feature>
<reference evidence="8" key="1">
    <citation type="submission" date="2016-12" db="EMBL/GenBank/DDBJ databases">
        <authorList>
            <person name="Brunel B."/>
        </authorList>
    </citation>
    <scope>NUCLEOTIDE SEQUENCE [LARGE SCALE GENOMIC DNA]</scope>
</reference>